<reference evidence="3 4" key="2">
    <citation type="submission" date="2007-06" db="EMBL/GenBank/DDBJ databases">
        <title>Draft genome sequence of Ruminococcus gnavus (ATCC 29149).</title>
        <authorList>
            <person name="Sudarsanam P."/>
            <person name="Ley R."/>
            <person name="Guruge J."/>
            <person name="Turnbaugh P.J."/>
            <person name="Mahowald M."/>
            <person name="Liep D."/>
            <person name="Gordon J."/>
        </authorList>
    </citation>
    <scope>NUCLEOTIDE SEQUENCE [LARGE SCALE GENOMIC DNA]</scope>
    <source>
        <strain evidence="3 4">ATCC 29149</strain>
    </source>
</reference>
<evidence type="ECO:0000256" key="1">
    <source>
        <dbReference type="SAM" id="MobiDB-lite"/>
    </source>
</evidence>
<dbReference type="EMBL" id="AAYG02000037">
    <property type="protein sequence ID" value="EDN75770.1"/>
    <property type="molecule type" value="Genomic_DNA"/>
</dbReference>
<dbReference type="PANTHER" id="PTHR34985:SF1">
    <property type="entry name" value="SLR0554 PROTEIN"/>
    <property type="match status" value="1"/>
</dbReference>
<dbReference type="PaxDb" id="411470-RUMGNA_03900"/>
<protein>
    <submittedName>
        <fullName evidence="3">Virulence-associated protein E</fullName>
    </submittedName>
</protein>
<evidence type="ECO:0000313" key="3">
    <source>
        <dbReference type="EMBL" id="EDN75770.1"/>
    </source>
</evidence>
<reference evidence="3 4" key="1">
    <citation type="submission" date="2007-04" db="EMBL/GenBank/DDBJ databases">
        <authorList>
            <person name="Fulton L."/>
            <person name="Clifton S."/>
            <person name="Fulton B."/>
            <person name="Xu J."/>
            <person name="Minx P."/>
            <person name="Pepin K.H."/>
            <person name="Johnson M."/>
            <person name="Thiruvilangam P."/>
            <person name="Bhonagiri V."/>
            <person name="Nash W.E."/>
            <person name="Mardis E.R."/>
            <person name="Wilson R.K."/>
        </authorList>
    </citation>
    <scope>NUCLEOTIDE SEQUENCE [LARGE SCALE GENOMIC DNA]</scope>
    <source>
        <strain evidence="3 4">ATCC 29149</strain>
    </source>
</reference>
<feature type="region of interest" description="Disordered" evidence="1">
    <location>
        <begin position="374"/>
        <end position="411"/>
    </location>
</feature>
<dbReference type="AlphaFoldDB" id="A7B8H8"/>
<dbReference type="PANTHER" id="PTHR34985">
    <property type="entry name" value="SLR0554 PROTEIN"/>
    <property type="match status" value="1"/>
</dbReference>
<accession>A7B8H8</accession>
<evidence type="ECO:0000313" key="4">
    <source>
        <dbReference type="Proteomes" id="UP000004410"/>
    </source>
</evidence>
<proteinExistence type="predicted"/>
<dbReference type="InterPro" id="IPR007936">
    <property type="entry name" value="VapE-like_dom"/>
</dbReference>
<dbReference type="Proteomes" id="UP000004410">
    <property type="component" value="Unassembled WGS sequence"/>
</dbReference>
<sequence length="411" mass="48106">MKGAIRKNLLTERIDIVKPLGWYRDSPTLTDVDVKYLLLYFEENYGLTVEKKIIDAVAVIANENRYHPVCDFLNALQWDGTERIRFCLHRFLGSDTDDYTYEALKLFLLGAISRAFKPGCKFEVMLCLVGGQGAGKSSFFRLLAVNDDWFSDDLKKLDDENVYRKMQGHWIIEMSEMIATANAKSIEEIKSFLSRQKETYKIPYETHPADRKRQCVFGGSSNTLDFLPLDRTGNRRFVPVMVYPERAEVHILADEQASREYINQMWAEAMEIYRSGNFRLRFSPAMNAYLKAHQKDFMPEDTKAGQILDYLERYSGSIVCSKQLYKEALGHDYDEPKQWELREINDIMNNAVTGWRAFSNPRYFPEPYRRQKGWERIRNDNEPDNSMDGFQEIPTEEMEQLGLPEEWLKQK</sequence>
<dbReference type="Pfam" id="PF05272">
    <property type="entry name" value="VapE-like_dom"/>
    <property type="match status" value="1"/>
</dbReference>
<evidence type="ECO:0000259" key="2">
    <source>
        <dbReference type="Pfam" id="PF05272"/>
    </source>
</evidence>
<dbReference type="eggNOG" id="COG5545">
    <property type="taxonomic scope" value="Bacteria"/>
</dbReference>
<feature type="domain" description="Virulence-associated protein E-like" evidence="2">
    <location>
        <begin position="73"/>
        <end position="298"/>
    </location>
</feature>
<gene>
    <name evidence="3" type="ORF">RUMGNA_03900</name>
</gene>
<organism evidence="3 4">
    <name type="scientific">Mediterraneibacter gnavus (strain ATCC 29149 / DSM 114966 / JCM 6515 / VPI C7-9)</name>
    <name type="common">Ruminococcus gnavus</name>
    <dbReference type="NCBI Taxonomy" id="411470"/>
    <lineage>
        <taxon>Bacteria</taxon>
        <taxon>Bacillati</taxon>
        <taxon>Bacillota</taxon>
        <taxon>Clostridia</taxon>
        <taxon>Lachnospirales</taxon>
        <taxon>Lachnospiraceae</taxon>
        <taxon>Mediterraneibacter</taxon>
    </lineage>
</organism>
<name>A7B8H8_MEDG7</name>
<comment type="caution">
    <text evidence="3">The sequence shown here is derived from an EMBL/GenBank/DDBJ whole genome shotgun (WGS) entry which is preliminary data.</text>
</comment>